<dbReference type="OrthoDB" id="9804723at2"/>
<gene>
    <name evidence="2" type="ORF">LX70_00745</name>
</gene>
<comment type="caution">
    <text evidence="2">The sequence shown here is derived from an EMBL/GenBank/DDBJ whole genome shotgun (WGS) entry which is preliminary data.</text>
</comment>
<feature type="compositionally biased region" description="Pro residues" evidence="1">
    <location>
        <begin position="29"/>
        <end position="43"/>
    </location>
</feature>
<organism evidence="2 3">
    <name type="scientific">Albidovulum denitrificans</name>
    <dbReference type="NCBI Taxonomy" id="404881"/>
    <lineage>
        <taxon>Bacteria</taxon>
        <taxon>Pseudomonadati</taxon>
        <taxon>Pseudomonadota</taxon>
        <taxon>Alphaproteobacteria</taxon>
        <taxon>Rhodobacterales</taxon>
        <taxon>Paracoccaceae</taxon>
        <taxon>Albidovulum</taxon>
    </lineage>
</organism>
<dbReference type="Proteomes" id="UP000238338">
    <property type="component" value="Unassembled WGS sequence"/>
</dbReference>
<dbReference type="EMBL" id="PVEP01000001">
    <property type="protein sequence ID" value="PQV58926.1"/>
    <property type="molecule type" value="Genomic_DNA"/>
</dbReference>
<feature type="region of interest" description="Disordered" evidence="1">
    <location>
        <begin position="1"/>
        <end position="49"/>
    </location>
</feature>
<dbReference type="RefSeq" id="WP_105513149.1">
    <property type="nucleotide sequence ID" value="NZ_PVEP01000001.1"/>
</dbReference>
<dbReference type="SUPFAM" id="SSF101447">
    <property type="entry name" value="Formin homology 2 domain (FH2 domain)"/>
    <property type="match status" value="1"/>
</dbReference>
<proteinExistence type="predicted"/>
<evidence type="ECO:0000313" key="3">
    <source>
        <dbReference type="Proteomes" id="UP000238338"/>
    </source>
</evidence>
<evidence type="ECO:0000313" key="2">
    <source>
        <dbReference type="EMBL" id="PQV58926.1"/>
    </source>
</evidence>
<evidence type="ECO:0000256" key="1">
    <source>
        <dbReference type="SAM" id="MobiDB-lite"/>
    </source>
</evidence>
<dbReference type="AlphaFoldDB" id="A0A2S8SDP2"/>
<keyword evidence="3" id="KW-1185">Reference proteome</keyword>
<protein>
    <submittedName>
        <fullName evidence="2">Suppressor of fused protein SUFU</fullName>
    </submittedName>
</protein>
<accession>A0A2S8SDP2</accession>
<sequence length="267" mass="29110">MSWWKKILGQGGAAPRSGARAKARAKAAPEPPPPPPPPPPPKPAIRADDRRIGAGRAQRLSHWRRFGRAEHEPLTYADNSDLHGAPDWPAGRKCYHVIHRYDSLILTTDGLSDPFVGTTSDGESGYGVEVFLEIPETGAMPFDEVRESWAFALLEIVSQNIAGFGGIADRLAREEVVLMSVPVLNPPAPDWVDEIGYTGVLIGLPARRVATEIALPLGPVRFTAVTLLRPDEAAFAQRGHDERADLAEALKLRGYDHFSDPERPSVL</sequence>
<name>A0A2S8SDP2_9RHOB</name>
<reference evidence="2 3" key="1">
    <citation type="submission" date="2018-02" db="EMBL/GenBank/DDBJ databases">
        <title>Genomic Encyclopedia of Archaeal and Bacterial Type Strains, Phase II (KMG-II): from individual species to whole genera.</title>
        <authorList>
            <person name="Goeker M."/>
        </authorList>
    </citation>
    <scope>NUCLEOTIDE SEQUENCE [LARGE SCALE GENOMIC DNA]</scope>
    <source>
        <strain evidence="2 3">DSM 18921</strain>
    </source>
</reference>